<dbReference type="InterPro" id="IPR046348">
    <property type="entry name" value="SIS_dom_sf"/>
</dbReference>
<dbReference type="SUPFAM" id="SSF46689">
    <property type="entry name" value="Homeodomain-like"/>
    <property type="match status" value="1"/>
</dbReference>
<dbReference type="CDD" id="cd05013">
    <property type="entry name" value="SIS_RpiR"/>
    <property type="match status" value="1"/>
</dbReference>
<organism evidence="6 7">
    <name type="scientific">Selenomonas ruminantium</name>
    <dbReference type="NCBI Taxonomy" id="971"/>
    <lineage>
        <taxon>Bacteria</taxon>
        <taxon>Bacillati</taxon>
        <taxon>Bacillota</taxon>
        <taxon>Negativicutes</taxon>
        <taxon>Selenomonadales</taxon>
        <taxon>Selenomonadaceae</taxon>
        <taxon>Selenomonas</taxon>
    </lineage>
</organism>
<dbReference type="InterPro" id="IPR047640">
    <property type="entry name" value="RpiR-like"/>
</dbReference>
<keyword evidence="2" id="KW-0238">DNA-binding</keyword>
<keyword evidence="3" id="KW-0804">Transcription</keyword>
<dbReference type="Proteomes" id="UP000182412">
    <property type="component" value="Unassembled WGS sequence"/>
</dbReference>
<dbReference type="EMBL" id="FNJQ01000011">
    <property type="protein sequence ID" value="SDP26880.1"/>
    <property type="molecule type" value="Genomic_DNA"/>
</dbReference>
<feature type="domain" description="HTH rpiR-type" evidence="4">
    <location>
        <begin position="3"/>
        <end position="79"/>
    </location>
</feature>
<dbReference type="AlphaFoldDB" id="A0A1H0RBW8"/>
<dbReference type="PROSITE" id="PS51464">
    <property type="entry name" value="SIS"/>
    <property type="match status" value="1"/>
</dbReference>
<evidence type="ECO:0000259" key="4">
    <source>
        <dbReference type="PROSITE" id="PS51071"/>
    </source>
</evidence>
<dbReference type="InterPro" id="IPR001347">
    <property type="entry name" value="SIS_dom"/>
</dbReference>
<dbReference type="PROSITE" id="PS51071">
    <property type="entry name" value="HTH_RPIR"/>
    <property type="match status" value="1"/>
</dbReference>
<dbReference type="InterPro" id="IPR000281">
    <property type="entry name" value="HTH_RpiR"/>
</dbReference>
<reference evidence="6 7" key="1">
    <citation type="submission" date="2016-10" db="EMBL/GenBank/DDBJ databases">
        <authorList>
            <person name="de Groot N.N."/>
        </authorList>
    </citation>
    <scope>NUCLEOTIDE SEQUENCE [LARGE SCALE GENOMIC DNA]</scope>
    <source>
        <strain evidence="6 7">S137</strain>
    </source>
</reference>
<dbReference type="GO" id="GO:0097367">
    <property type="term" value="F:carbohydrate derivative binding"/>
    <property type="evidence" value="ECO:0007669"/>
    <property type="project" value="InterPro"/>
</dbReference>
<dbReference type="InterPro" id="IPR036388">
    <property type="entry name" value="WH-like_DNA-bd_sf"/>
</dbReference>
<evidence type="ECO:0000256" key="2">
    <source>
        <dbReference type="ARBA" id="ARBA00023125"/>
    </source>
</evidence>
<evidence type="ECO:0000313" key="6">
    <source>
        <dbReference type="EMBL" id="SDP26880.1"/>
    </source>
</evidence>
<evidence type="ECO:0000256" key="3">
    <source>
        <dbReference type="ARBA" id="ARBA00023163"/>
    </source>
</evidence>
<dbReference type="InterPro" id="IPR009057">
    <property type="entry name" value="Homeodomain-like_sf"/>
</dbReference>
<dbReference type="Pfam" id="PF01418">
    <property type="entry name" value="HTH_6"/>
    <property type="match status" value="1"/>
</dbReference>
<dbReference type="OrthoDB" id="3684496at2"/>
<evidence type="ECO:0000256" key="1">
    <source>
        <dbReference type="ARBA" id="ARBA00023015"/>
    </source>
</evidence>
<dbReference type="InterPro" id="IPR035472">
    <property type="entry name" value="RpiR-like_SIS"/>
</dbReference>
<evidence type="ECO:0000259" key="5">
    <source>
        <dbReference type="PROSITE" id="PS51464"/>
    </source>
</evidence>
<dbReference type="PANTHER" id="PTHR30514">
    <property type="entry name" value="GLUCOKINASE"/>
    <property type="match status" value="1"/>
</dbReference>
<evidence type="ECO:0000313" key="7">
    <source>
        <dbReference type="Proteomes" id="UP000182412"/>
    </source>
</evidence>
<name>A0A1H0RBW8_SELRU</name>
<proteinExistence type="predicted"/>
<dbReference type="Gene3D" id="1.10.10.10">
    <property type="entry name" value="Winged helix-like DNA-binding domain superfamily/Winged helix DNA-binding domain"/>
    <property type="match status" value="1"/>
</dbReference>
<feature type="domain" description="SIS" evidence="5">
    <location>
        <begin position="123"/>
        <end position="263"/>
    </location>
</feature>
<dbReference type="GO" id="GO:1901135">
    <property type="term" value="P:carbohydrate derivative metabolic process"/>
    <property type="evidence" value="ECO:0007669"/>
    <property type="project" value="InterPro"/>
</dbReference>
<dbReference type="Pfam" id="PF01380">
    <property type="entry name" value="SIS"/>
    <property type="match status" value="1"/>
</dbReference>
<sequence length="281" mass="30680">MKEQVLPILRSAYEDLTKSEKKIADYITGHKDEIMGQTVAEIAKNTANSEITISRFCKKLGFSGLQGLKIALASELSAAGEQTYQDIHKNDDEAAVAGKIFRNITDGLQDTLKILDFSLIAAAVDLLKSARRVAIYGFGNSATVCQDMETRLLRFGMAVQAFSDVHMQVTSAALLDACDVVIAVSHTGANKDILESLRIARQNGAKVIAITSYAQSELARSADIALVGMGREVHYRSEAAASRLVHMAIGDILYTCLAMKMPEQYHANLQKMREVIAARRL</sequence>
<protein>
    <submittedName>
        <fullName evidence="6">Transcriptional regulator, RpiR family</fullName>
    </submittedName>
</protein>
<dbReference type="GO" id="GO:0003700">
    <property type="term" value="F:DNA-binding transcription factor activity"/>
    <property type="evidence" value="ECO:0007669"/>
    <property type="project" value="InterPro"/>
</dbReference>
<dbReference type="RefSeq" id="WP_074572072.1">
    <property type="nucleotide sequence ID" value="NZ_FNJQ01000011.1"/>
</dbReference>
<dbReference type="Gene3D" id="3.40.50.10490">
    <property type="entry name" value="Glucose-6-phosphate isomerase like protein, domain 1"/>
    <property type="match status" value="1"/>
</dbReference>
<keyword evidence="1" id="KW-0805">Transcription regulation</keyword>
<dbReference type="GO" id="GO:0003677">
    <property type="term" value="F:DNA binding"/>
    <property type="evidence" value="ECO:0007669"/>
    <property type="project" value="UniProtKB-KW"/>
</dbReference>
<dbReference type="PANTHER" id="PTHR30514:SF1">
    <property type="entry name" value="HTH-TYPE TRANSCRIPTIONAL REGULATOR HEXR-RELATED"/>
    <property type="match status" value="1"/>
</dbReference>
<accession>A0A1H0RBW8</accession>
<dbReference type="SUPFAM" id="SSF53697">
    <property type="entry name" value="SIS domain"/>
    <property type="match status" value="1"/>
</dbReference>
<gene>
    <name evidence="6" type="ORF">SAMN05216366_11160</name>
</gene>